<gene>
    <name evidence="1" type="ORF">MMIC_P2422</name>
</gene>
<comment type="caution">
    <text evidence="1">The sequence shown here is derived from an EMBL/GenBank/DDBJ whole genome shotgun (WGS) entry which is preliminary data.</text>
</comment>
<evidence type="ECO:0000313" key="1">
    <source>
        <dbReference type="EMBL" id="GAV21433.1"/>
    </source>
</evidence>
<dbReference type="EMBL" id="BDFD01000033">
    <property type="protein sequence ID" value="GAV21433.1"/>
    <property type="molecule type" value="Genomic_DNA"/>
</dbReference>
<dbReference type="AlphaFoldDB" id="A0A1L8CRA4"/>
<dbReference type="OrthoDB" id="6392at2"/>
<evidence type="ECO:0008006" key="3">
    <source>
        <dbReference type="Google" id="ProtNLM"/>
    </source>
</evidence>
<proteinExistence type="predicted"/>
<sequence>MAKAQRKILNIKNIAKKAVAKADSQPQGRPEGSKLDLYKDEIVKRLKMGVSISNIAGQCDVSRKAIYDFLKKQEIAPKTFNPKDYKITD</sequence>
<reference evidence="1 2" key="1">
    <citation type="journal article" date="2017" name="Arch. Microbiol.">
        <title>Mariprofundus micogutta sp. nov., a novel iron-oxidizing zetaproteobacterium isolated from a deep-sea hydrothermal field at the Bayonnaise knoll of the Izu-Ogasawara arc, and a description of Mariprofundales ord. nov. and Zetaproteobacteria classis nov.</title>
        <authorList>
            <person name="Makita H."/>
            <person name="Tanaka E."/>
            <person name="Mitsunobu S."/>
            <person name="Miyazaki M."/>
            <person name="Nunoura T."/>
            <person name="Uematsu K."/>
            <person name="Takaki Y."/>
            <person name="Nishi S."/>
            <person name="Shimamura S."/>
            <person name="Takai K."/>
        </authorList>
    </citation>
    <scope>NUCLEOTIDE SEQUENCE [LARGE SCALE GENOMIC DNA]</scope>
    <source>
        <strain evidence="1 2">ET2</strain>
    </source>
</reference>
<protein>
    <recommendedName>
        <fullName evidence="3">Resolvase HTH domain-containing protein</fullName>
    </recommendedName>
</protein>
<accession>A0A1L8CRA4</accession>
<name>A0A1L8CRA4_9PROT</name>
<dbReference type="Proteomes" id="UP000231632">
    <property type="component" value="Unassembled WGS sequence"/>
</dbReference>
<dbReference type="Gene3D" id="1.10.10.60">
    <property type="entry name" value="Homeodomain-like"/>
    <property type="match status" value="1"/>
</dbReference>
<dbReference type="RefSeq" id="WP_072660726.1">
    <property type="nucleotide sequence ID" value="NZ_BDFD01000033.1"/>
</dbReference>
<keyword evidence="2" id="KW-1185">Reference proteome</keyword>
<organism evidence="1 2">
    <name type="scientific">Mariprofundus micogutta</name>
    <dbReference type="NCBI Taxonomy" id="1921010"/>
    <lineage>
        <taxon>Bacteria</taxon>
        <taxon>Pseudomonadati</taxon>
        <taxon>Pseudomonadota</taxon>
        <taxon>Candidatius Mariprofundia</taxon>
        <taxon>Mariprofundales</taxon>
        <taxon>Mariprofundaceae</taxon>
        <taxon>Mariprofundus</taxon>
    </lineage>
</organism>
<evidence type="ECO:0000313" key="2">
    <source>
        <dbReference type="Proteomes" id="UP000231632"/>
    </source>
</evidence>